<comment type="caution">
    <text evidence="3">The sequence shown here is derived from an EMBL/GenBank/DDBJ whole genome shotgun (WGS) entry which is preliminary data.</text>
</comment>
<feature type="compositionally biased region" description="Pro residues" evidence="1">
    <location>
        <begin position="246"/>
        <end position="256"/>
    </location>
</feature>
<accession>A0A482XEQ9</accession>
<reference evidence="3 4" key="1">
    <citation type="journal article" date="2017" name="Gigascience">
        <title>Genome sequence of the small brown planthopper, Laodelphax striatellus.</title>
        <authorList>
            <person name="Zhu J."/>
            <person name="Jiang F."/>
            <person name="Wang X."/>
            <person name="Yang P."/>
            <person name="Bao Y."/>
            <person name="Zhao W."/>
            <person name="Wang W."/>
            <person name="Lu H."/>
            <person name="Wang Q."/>
            <person name="Cui N."/>
            <person name="Li J."/>
            <person name="Chen X."/>
            <person name="Luo L."/>
            <person name="Yu J."/>
            <person name="Kang L."/>
            <person name="Cui F."/>
        </authorList>
    </citation>
    <scope>NUCLEOTIDE SEQUENCE [LARGE SCALE GENOMIC DNA]</scope>
    <source>
        <strain evidence="3">Lst14</strain>
    </source>
</reference>
<feature type="region of interest" description="Disordered" evidence="1">
    <location>
        <begin position="801"/>
        <end position="827"/>
    </location>
</feature>
<dbReference type="EMBL" id="QKKF02012197">
    <property type="protein sequence ID" value="RZF43831.1"/>
    <property type="molecule type" value="Genomic_DNA"/>
</dbReference>
<dbReference type="STRING" id="195883.A0A482XEQ9"/>
<dbReference type="InterPro" id="IPR003116">
    <property type="entry name" value="RBD_dom"/>
</dbReference>
<feature type="compositionally biased region" description="Polar residues" evidence="1">
    <location>
        <begin position="348"/>
        <end position="362"/>
    </location>
</feature>
<dbReference type="Gene3D" id="3.10.20.90">
    <property type="entry name" value="Phosphatidylinositol 3-kinase Catalytic Subunit, Chain A, domain 1"/>
    <property type="match status" value="1"/>
</dbReference>
<proteinExistence type="predicted"/>
<feature type="compositionally biased region" description="Low complexity" evidence="1">
    <location>
        <begin position="223"/>
        <end position="236"/>
    </location>
</feature>
<feature type="region of interest" description="Disordered" evidence="1">
    <location>
        <begin position="223"/>
        <end position="474"/>
    </location>
</feature>
<feature type="region of interest" description="Disordered" evidence="1">
    <location>
        <begin position="764"/>
        <end position="789"/>
    </location>
</feature>
<feature type="domain" description="RBD" evidence="2">
    <location>
        <begin position="117"/>
        <end position="188"/>
    </location>
</feature>
<dbReference type="InterPro" id="IPR039895">
    <property type="entry name" value="COBL-like"/>
</dbReference>
<dbReference type="InterPro" id="IPR029071">
    <property type="entry name" value="Ubiquitin-like_domsf"/>
</dbReference>
<feature type="compositionally biased region" description="Low complexity" evidence="1">
    <location>
        <begin position="270"/>
        <end position="299"/>
    </location>
</feature>
<evidence type="ECO:0000313" key="3">
    <source>
        <dbReference type="EMBL" id="RZF43831.1"/>
    </source>
</evidence>
<organism evidence="3 4">
    <name type="scientific">Laodelphax striatellus</name>
    <name type="common">Small brown planthopper</name>
    <name type="synonym">Delphax striatella</name>
    <dbReference type="NCBI Taxonomy" id="195883"/>
    <lineage>
        <taxon>Eukaryota</taxon>
        <taxon>Metazoa</taxon>
        <taxon>Ecdysozoa</taxon>
        <taxon>Arthropoda</taxon>
        <taxon>Hexapoda</taxon>
        <taxon>Insecta</taxon>
        <taxon>Pterygota</taxon>
        <taxon>Neoptera</taxon>
        <taxon>Paraneoptera</taxon>
        <taxon>Hemiptera</taxon>
        <taxon>Auchenorrhyncha</taxon>
        <taxon>Fulgoroidea</taxon>
        <taxon>Delphacidae</taxon>
        <taxon>Criomorphinae</taxon>
        <taxon>Laodelphax</taxon>
    </lineage>
</organism>
<dbReference type="PROSITE" id="PS50898">
    <property type="entry name" value="RBD"/>
    <property type="match status" value="1"/>
</dbReference>
<dbReference type="OrthoDB" id="8882621at2759"/>
<protein>
    <recommendedName>
        <fullName evidence="2">RBD domain-containing protein</fullName>
    </recommendedName>
</protein>
<feature type="region of interest" description="Disordered" evidence="1">
    <location>
        <begin position="493"/>
        <end position="514"/>
    </location>
</feature>
<sequence>MSPPLQITEDTPPDMLAGSMDLCVVLPNGNNVRMSVERSTPMMDLLVQVTTANKISPAGHVIQAIGERGVMPYKPSTPIGALDTWTIYIVPKNQVGQLAGRKGYYKSSVTQPFEQTFRLQVHLPRNQFYVSRISPKTRVSDILRQVCSEKNLDPSKYSLRHPVNLDQVLNASCSLADYKLQEVALVSNRQRPVSVSTVAIMALQQHHPDNYNVVVRNHRSCEGSLSSGSLGGRSLSPTRSDGSSASPPPLVPPAPHRPLRKRRPAPKPPVNNNNLNNNSSKANVVNKNNINDNPAVDNPAGQSQAATVICHSRNSSDSSGYHEASVLSESPESTNNSLPDSLPRRSKLPSNESNLESTSNVKSGGALSRSLSNLTTAVNSAVPRSMKTHSTSSTSLIAIGRKKKAAPAPPMARPLKMSSVSEERQKDICSPHSSIVPDETEDRSNTSSRKSSTLPASIRVSHPEAGSSSSSVCTPDTVDDITASSHLCPSFDLLKNTPSDADTETKTESSTSDLRMDDEEIDRIFQNAMRDHTSLESGMGDEDGVAMTDVLPSPPPSLTERAPPPVESGPDSLDWEYRLPAPPTFRDDTSSPVMTVFDTVTIGNLTDVFRPESVIPVEPDLVNNVAIVDVHDTPKDHESTSKLVKASNKKTVNEIVENKLNNIEVGVIDQSAKPDLIKHVEEEKVRSNVLHQDVENKENLRIVQDKVRSVVNEKKTSVEGVSNSRVVDNAPKPKQSVKENVLDNFVIMTYQESGGKKPVEVFEDDSVKSSTSSAAINNEKKSDTRENSVFRIPKSVPRRFEPRLARRSSFGSEDKRGRASAGPATVKRSASHVSLLAGNVARGHFGARNTGDGDLADRSPFIRKITSELNIAQGDEEKSKLADWRNTGSVGLQSLQVLRSILPQLNNSQDSISADNDDYNENRNSDIRVASDLQNKFAFTL</sequence>
<dbReference type="GO" id="GO:0007165">
    <property type="term" value="P:signal transduction"/>
    <property type="evidence" value="ECO:0007669"/>
    <property type="project" value="InterPro"/>
</dbReference>
<feature type="compositionally biased region" description="Pro residues" evidence="1">
    <location>
        <begin position="552"/>
        <end position="567"/>
    </location>
</feature>
<dbReference type="SUPFAM" id="SSF54236">
    <property type="entry name" value="Ubiquitin-like"/>
    <property type="match status" value="1"/>
</dbReference>
<dbReference type="InParanoid" id="A0A482XEQ9"/>
<feature type="compositionally biased region" description="Basic and acidic residues" evidence="1">
    <location>
        <begin position="778"/>
        <end position="788"/>
    </location>
</feature>
<feature type="region of interest" description="Disordered" evidence="1">
    <location>
        <begin position="534"/>
        <end position="570"/>
    </location>
</feature>
<gene>
    <name evidence="3" type="ORF">LSTR_LSTR006372</name>
</gene>
<dbReference type="PANTHER" id="PTHR21557">
    <property type="entry name" value="CORDON-BLEU"/>
    <property type="match status" value="1"/>
</dbReference>
<keyword evidence="4" id="KW-1185">Reference proteome</keyword>
<dbReference type="Proteomes" id="UP000291343">
    <property type="component" value="Unassembled WGS sequence"/>
</dbReference>
<feature type="compositionally biased region" description="Polar residues" evidence="1">
    <location>
        <begin position="327"/>
        <end position="339"/>
    </location>
</feature>
<dbReference type="PANTHER" id="PTHR21557:SF2">
    <property type="entry name" value="CORDON-BLEU PROTEIN-LIKE 1"/>
    <property type="match status" value="1"/>
</dbReference>
<feature type="compositionally biased region" description="Polar residues" evidence="1">
    <location>
        <begin position="369"/>
        <end position="379"/>
    </location>
</feature>
<dbReference type="SMR" id="A0A482XEQ9"/>
<evidence type="ECO:0000259" key="2">
    <source>
        <dbReference type="PROSITE" id="PS50898"/>
    </source>
</evidence>
<evidence type="ECO:0000256" key="1">
    <source>
        <dbReference type="SAM" id="MobiDB-lite"/>
    </source>
</evidence>
<dbReference type="AlphaFoldDB" id="A0A482XEQ9"/>
<feature type="compositionally biased region" description="Polar residues" evidence="1">
    <location>
        <begin position="445"/>
        <end position="455"/>
    </location>
</feature>
<feature type="compositionally biased region" description="Polar residues" evidence="1">
    <location>
        <begin position="300"/>
        <end position="319"/>
    </location>
</feature>
<dbReference type="GO" id="GO:0003785">
    <property type="term" value="F:actin monomer binding"/>
    <property type="evidence" value="ECO:0007669"/>
    <property type="project" value="InterPro"/>
</dbReference>
<evidence type="ECO:0000313" key="4">
    <source>
        <dbReference type="Proteomes" id="UP000291343"/>
    </source>
</evidence>
<name>A0A482XEQ9_LAOST</name>